<evidence type="ECO:0000256" key="3">
    <source>
        <dbReference type="ARBA" id="ARBA00022832"/>
    </source>
</evidence>
<evidence type="ECO:0000313" key="11">
    <source>
        <dbReference type="EMBL" id="MBA4504253.1"/>
    </source>
</evidence>
<evidence type="ECO:0000256" key="6">
    <source>
        <dbReference type="ARBA" id="ARBA00023098"/>
    </source>
</evidence>
<dbReference type="InterPro" id="IPR006176">
    <property type="entry name" value="3-OHacyl-CoA_DH_NAD-bd"/>
</dbReference>
<keyword evidence="6" id="KW-0443">Lipid metabolism</keyword>
<sequence>MKKRSTISGMDIKNVTVLGAGVLGAQIALVTAFRGFNVVSWDINDDALAAAAKRFDAFGARIVADLDDATEESMTEGRARLTQTTDLEEAVREADLIIEAVPENIDIKRDVLGRASAAASDATIFATNTSTLLPSEFADAVSSPERFLALHFANNIWIQNTAEIMPHAGTDLKYVDVLVDFAERIGMVPVKLKKEQPGYILNTLLVPWLKAGQYLLANEIAEPADIDRDWRNSTGSPRGPFEIMDIVGLRTVLAVGRAQGNKEEWQDKFSSILEEMIAAGHIGVESGQGFYTYDK</sequence>
<dbReference type="PIRSF" id="PIRSF000105">
    <property type="entry name" value="HCDH"/>
    <property type="match status" value="1"/>
</dbReference>
<comment type="pathway">
    <text evidence="2">Lipid metabolism; butanoate metabolism.</text>
</comment>
<keyword evidence="4 11" id="KW-0560">Oxidoreductase</keyword>
<dbReference type="Pfam" id="PF00725">
    <property type="entry name" value="3HCDH"/>
    <property type="match status" value="1"/>
</dbReference>
<dbReference type="Pfam" id="PF02737">
    <property type="entry name" value="3HCDH_N"/>
    <property type="match status" value="1"/>
</dbReference>
<dbReference type="NCBIfam" id="NF006143">
    <property type="entry name" value="PRK08293.1"/>
    <property type="match status" value="1"/>
</dbReference>
<keyword evidence="3" id="KW-0276">Fatty acid metabolism</keyword>
<dbReference type="Gene3D" id="1.10.1040.10">
    <property type="entry name" value="N-(1-d-carboxylethyl)-l-norvaline Dehydrogenase, domain 2"/>
    <property type="match status" value="1"/>
</dbReference>
<keyword evidence="5" id="KW-0520">NAD</keyword>
<reference evidence="11 12" key="1">
    <citation type="submission" date="2020-07" db="EMBL/GenBank/DDBJ databases">
        <authorList>
            <person name="Khare M."/>
        </authorList>
    </citation>
    <scope>NUCLEOTIDE SEQUENCE [LARGE SCALE GENOMIC DNA]</scope>
    <source>
        <strain evidence="11 12">P8776</strain>
    </source>
</reference>
<proteinExistence type="predicted"/>
<dbReference type="Gene3D" id="3.40.50.720">
    <property type="entry name" value="NAD(P)-binding Rossmann-like Domain"/>
    <property type="match status" value="1"/>
</dbReference>
<dbReference type="GO" id="GO:0070403">
    <property type="term" value="F:NAD+ binding"/>
    <property type="evidence" value="ECO:0007669"/>
    <property type="project" value="InterPro"/>
</dbReference>
<dbReference type="EMBL" id="JACEOR010000099">
    <property type="protein sequence ID" value="MBA4504253.1"/>
    <property type="molecule type" value="Genomic_DNA"/>
</dbReference>
<evidence type="ECO:0000256" key="4">
    <source>
        <dbReference type="ARBA" id="ARBA00023002"/>
    </source>
</evidence>
<evidence type="ECO:0000256" key="8">
    <source>
        <dbReference type="PIRSR" id="PIRSR000105-1"/>
    </source>
</evidence>
<evidence type="ECO:0000313" key="12">
    <source>
        <dbReference type="Proteomes" id="UP000580709"/>
    </source>
</evidence>
<accession>A0A838WTU6</accession>
<dbReference type="PANTHER" id="PTHR43561">
    <property type="match status" value="1"/>
</dbReference>
<feature type="site" description="Important for catalytic activity" evidence="8">
    <location>
        <position position="151"/>
    </location>
</feature>
<protein>
    <submittedName>
        <fullName evidence="11">3-hydroxyacyl-CoA dehydrogenase</fullName>
        <ecNumber evidence="11">1.1.1.35</ecNumber>
    </submittedName>
</protein>
<dbReference type="InterPro" id="IPR006108">
    <property type="entry name" value="3HC_DH_C"/>
</dbReference>
<evidence type="ECO:0000256" key="5">
    <source>
        <dbReference type="ARBA" id="ARBA00023027"/>
    </source>
</evidence>
<dbReference type="InterPro" id="IPR052242">
    <property type="entry name" value="Mito_3-hydroxyacyl-CoA_DH"/>
</dbReference>
<evidence type="ECO:0000256" key="1">
    <source>
        <dbReference type="ARBA" id="ARBA00005005"/>
    </source>
</evidence>
<name>A0A838WTU6_9CORY</name>
<keyword evidence="12" id="KW-1185">Reference proteome</keyword>
<dbReference type="SUPFAM" id="SSF51735">
    <property type="entry name" value="NAD(P)-binding Rossmann-fold domains"/>
    <property type="match status" value="1"/>
</dbReference>
<evidence type="ECO:0000259" key="9">
    <source>
        <dbReference type="Pfam" id="PF00725"/>
    </source>
</evidence>
<organism evidence="11 12">
    <name type="scientific">Corynebacterium sanguinis</name>
    <dbReference type="NCBI Taxonomy" id="2594913"/>
    <lineage>
        <taxon>Bacteria</taxon>
        <taxon>Bacillati</taxon>
        <taxon>Actinomycetota</taxon>
        <taxon>Actinomycetes</taxon>
        <taxon>Mycobacteriales</taxon>
        <taxon>Corynebacteriaceae</taxon>
        <taxon>Corynebacterium</taxon>
    </lineage>
</organism>
<comment type="caution">
    <text evidence="11">The sequence shown here is derived from an EMBL/GenBank/DDBJ whole genome shotgun (WGS) entry which is preliminary data.</text>
</comment>
<dbReference type="GO" id="GO:0006635">
    <property type="term" value="P:fatty acid beta-oxidation"/>
    <property type="evidence" value="ECO:0007669"/>
    <property type="project" value="TreeGrafter"/>
</dbReference>
<dbReference type="EC" id="1.1.1.35" evidence="11"/>
<dbReference type="InterPro" id="IPR008927">
    <property type="entry name" value="6-PGluconate_DH-like_C_sf"/>
</dbReference>
<dbReference type="RefSeq" id="WP_181729466.1">
    <property type="nucleotide sequence ID" value="NZ_JACEOR010000099.1"/>
</dbReference>
<comment type="catalytic activity">
    <reaction evidence="7">
        <text>a (3S)-3-hydroxyacyl-CoA + NAD(+) = a 3-oxoacyl-CoA + NADH + H(+)</text>
        <dbReference type="Rhea" id="RHEA:22432"/>
        <dbReference type="ChEBI" id="CHEBI:15378"/>
        <dbReference type="ChEBI" id="CHEBI:57318"/>
        <dbReference type="ChEBI" id="CHEBI:57540"/>
        <dbReference type="ChEBI" id="CHEBI:57945"/>
        <dbReference type="ChEBI" id="CHEBI:90726"/>
        <dbReference type="EC" id="1.1.1.35"/>
    </reaction>
</comment>
<dbReference type="InterPro" id="IPR022694">
    <property type="entry name" value="3-OHacyl-CoA_DH"/>
</dbReference>
<dbReference type="InterPro" id="IPR013328">
    <property type="entry name" value="6PGD_dom2"/>
</dbReference>
<dbReference type="Proteomes" id="UP000580709">
    <property type="component" value="Unassembled WGS sequence"/>
</dbReference>
<feature type="domain" description="3-hydroxyacyl-CoA dehydrogenase NAD binding" evidence="10">
    <location>
        <begin position="14"/>
        <end position="193"/>
    </location>
</feature>
<comment type="pathway">
    <text evidence="1">Lipid metabolism; fatty acid beta-oxidation.</text>
</comment>
<dbReference type="SUPFAM" id="SSF48179">
    <property type="entry name" value="6-phosphogluconate dehydrogenase C-terminal domain-like"/>
    <property type="match status" value="1"/>
</dbReference>
<dbReference type="PANTHER" id="PTHR43561:SF3">
    <property type="entry name" value="HYDROXYACYL-COENZYME A DEHYDROGENASE, MITOCHONDRIAL"/>
    <property type="match status" value="1"/>
</dbReference>
<dbReference type="InterPro" id="IPR036291">
    <property type="entry name" value="NAD(P)-bd_dom_sf"/>
</dbReference>
<evidence type="ECO:0000256" key="7">
    <source>
        <dbReference type="ARBA" id="ARBA00049556"/>
    </source>
</evidence>
<feature type="domain" description="3-hydroxyacyl-CoA dehydrogenase C-terminal" evidence="9">
    <location>
        <begin position="198"/>
        <end position="293"/>
    </location>
</feature>
<evidence type="ECO:0000256" key="2">
    <source>
        <dbReference type="ARBA" id="ARBA00005086"/>
    </source>
</evidence>
<dbReference type="GO" id="GO:0003857">
    <property type="term" value="F:(3S)-3-hydroxyacyl-CoA dehydrogenase (NAD+) activity"/>
    <property type="evidence" value="ECO:0007669"/>
    <property type="project" value="UniProtKB-EC"/>
</dbReference>
<gene>
    <name evidence="11" type="ORF">H0H28_02690</name>
</gene>
<dbReference type="AlphaFoldDB" id="A0A838WTU6"/>
<evidence type="ECO:0000259" key="10">
    <source>
        <dbReference type="Pfam" id="PF02737"/>
    </source>
</evidence>